<keyword evidence="3" id="KW-1185">Reference proteome</keyword>
<sequence length="184" mass="20363">MGKWCNNRTAPWASSKGLPLLTVEQRTLNWLTFSTVEMIECQEVLTSQVLSDYYRKTVLPLCRTAKERRIIETRRCPKRSNSRLVSKSAFSIFLQNVSTMDGKRLAGFKSTSGQAVQLIYWIDHPHPSRGAILVVIAPGPHLIYCSLPTGRVSPGADGILRACSAAIASAVGPNIYRHEGGEYV</sequence>
<dbReference type="AlphaFoldDB" id="A0A085M360"/>
<protein>
    <submittedName>
        <fullName evidence="1">Uncharacterized protein</fullName>
    </submittedName>
</protein>
<reference evidence="1 3" key="1">
    <citation type="journal article" date="2014" name="Nat. Genet.">
        <title>Genome and transcriptome of the porcine whipworm Trichuris suis.</title>
        <authorList>
            <person name="Jex A.R."/>
            <person name="Nejsum P."/>
            <person name="Schwarz E.M."/>
            <person name="Hu L."/>
            <person name="Young N.D."/>
            <person name="Hall R.S."/>
            <person name="Korhonen P.K."/>
            <person name="Liao S."/>
            <person name="Thamsborg S."/>
            <person name="Xia J."/>
            <person name="Xu P."/>
            <person name="Wang S."/>
            <person name="Scheerlinck J.P."/>
            <person name="Hofmann A."/>
            <person name="Sternberg P.W."/>
            <person name="Wang J."/>
            <person name="Gasser R.B."/>
        </authorList>
    </citation>
    <scope>NUCLEOTIDE SEQUENCE [LARGE SCALE GENOMIC DNA]</scope>
    <source>
        <strain evidence="2">DCEP-RM93F</strain>
        <strain evidence="1">DCEP-RM93M</strain>
    </source>
</reference>
<gene>
    <name evidence="1" type="ORF">M513_07535</name>
    <name evidence="2" type="ORF">M514_07535</name>
</gene>
<evidence type="ECO:0000313" key="3">
    <source>
        <dbReference type="Proteomes" id="UP000030764"/>
    </source>
</evidence>
<proteinExistence type="predicted"/>
<evidence type="ECO:0000313" key="1">
    <source>
        <dbReference type="EMBL" id="KFD51656.1"/>
    </source>
</evidence>
<evidence type="ECO:0000313" key="2">
    <source>
        <dbReference type="EMBL" id="KFD67802.1"/>
    </source>
</evidence>
<name>A0A085M360_9BILA</name>
<dbReference type="Proteomes" id="UP000030764">
    <property type="component" value="Unassembled WGS sequence"/>
</dbReference>
<dbReference type="Proteomes" id="UP000030758">
    <property type="component" value="Unassembled WGS sequence"/>
</dbReference>
<accession>A0A085M360</accession>
<dbReference type="EMBL" id="KL363237">
    <property type="protein sequence ID" value="KFD51656.1"/>
    <property type="molecule type" value="Genomic_DNA"/>
</dbReference>
<organism evidence="1 3">
    <name type="scientific">Trichuris suis</name>
    <name type="common">pig whipworm</name>
    <dbReference type="NCBI Taxonomy" id="68888"/>
    <lineage>
        <taxon>Eukaryota</taxon>
        <taxon>Metazoa</taxon>
        <taxon>Ecdysozoa</taxon>
        <taxon>Nematoda</taxon>
        <taxon>Enoplea</taxon>
        <taxon>Dorylaimia</taxon>
        <taxon>Trichinellida</taxon>
        <taxon>Trichuridae</taxon>
        <taxon>Trichuris</taxon>
    </lineage>
</organism>
<dbReference type="EMBL" id="KL367511">
    <property type="protein sequence ID" value="KFD67802.1"/>
    <property type="molecule type" value="Genomic_DNA"/>
</dbReference>